<dbReference type="SMART" id="SM00661">
    <property type="entry name" value="RPOL9"/>
    <property type="match status" value="1"/>
</dbReference>
<feature type="domain" description="DNA-directed RNA polymerase II subunit RPB9-like zinc ribbon" evidence="1">
    <location>
        <begin position="2"/>
        <end position="61"/>
    </location>
</feature>
<dbReference type="GO" id="GO:0006351">
    <property type="term" value="P:DNA-templated transcription"/>
    <property type="evidence" value="ECO:0007669"/>
    <property type="project" value="InterPro"/>
</dbReference>
<accession>A0AA88GCE8</accession>
<proteinExistence type="predicted"/>
<dbReference type="RefSeq" id="XP_044543090.1">
    <property type="nucleotide sequence ID" value="XM_044687252.1"/>
</dbReference>
<dbReference type="GeneID" id="68104035"/>
<name>A0AA88GCE8_NAELO</name>
<evidence type="ECO:0000313" key="3">
    <source>
        <dbReference type="Proteomes" id="UP000816034"/>
    </source>
</evidence>
<sequence>MFFCPYCGNTLLIEKATGRSTSTDSVYRWVCKTCPYVCNIKSEMHFDMKLEKKEVDDKDNLANDYDDEEHATLGARNI</sequence>
<keyword evidence="3" id="KW-1185">Reference proteome</keyword>
<comment type="caution">
    <text evidence="2">The sequence shown here is derived from an EMBL/GenBank/DDBJ whole genome shotgun (WGS) entry which is preliminary data.</text>
</comment>
<dbReference type="InterPro" id="IPR001529">
    <property type="entry name" value="Zn_ribbon_RPB9"/>
</dbReference>
<dbReference type="AlphaFoldDB" id="A0AA88GCE8"/>
<gene>
    <name evidence="2" type="ORF">C9374_011581</name>
</gene>
<dbReference type="Proteomes" id="UP000816034">
    <property type="component" value="Unassembled WGS sequence"/>
</dbReference>
<evidence type="ECO:0000259" key="1">
    <source>
        <dbReference type="SMART" id="SM00661"/>
    </source>
</evidence>
<evidence type="ECO:0000313" key="2">
    <source>
        <dbReference type="EMBL" id="KAG2373916.1"/>
    </source>
</evidence>
<organism evidence="2 3">
    <name type="scientific">Naegleria lovaniensis</name>
    <name type="common">Amoeba</name>
    <dbReference type="NCBI Taxonomy" id="51637"/>
    <lineage>
        <taxon>Eukaryota</taxon>
        <taxon>Discoba</taxon>
        <taxon>Heterolobosea</taxon>
        <taxon>Tetramitia</taxon>
        <taxon>Eutetramitia</taxon>
        <taxon>Vahlkampfiidae</taxon>
        <taxon>Naegleria</taxon>
    </lineage>
</organism>
<protein>
    <recommendedName>
        <fullName evidence="1">DNA-directed RNA polymerase II subunit RPB9-like zinc ribbon domain-containing protein</fullName>
    </recommendedName>
</protein>
<reference evidence="2 3" key="1">
    <citation type="journal article" date="2018" name="BMC Genomics">
        <title>The genome of Naegleria lovaniensis, the basis for a comparative approach to unravel pathogenicity factors of the human pathogenic amoeba N. fowleri.</title>
        <authorList>
            <person name="Liechti N."/>
            <person name="Schurch N."/>
            <person name="Bruggmann R."/>
            <person name="Wittwer M."/>
        </authorList>
    </citation>
    <scope>NUCLEOTIDE SEQUENCE [LARGE SCALE GENOMIC DNA]</scope>
    <source>
        <strain evidence="2 3">ATCC 30569</strain>
    </source>
</reference>
<dbReference type="EMBL" id="PYSW02000049">
    <property type="protein sequence ID" value="KAG2373916.1"/>
    <property type="molecule type" value="Genomic_DNA"/>
</dbReference>